<dbReference type="EMBL" id="JAPEVG010000205">
    <property type="protein sequence ID" value="KAJ8473928.1"/>
    <property type="molecule type" value="Genomic_DNA"/>
</dbReference>
<protein>
    <submittedName>
        <fullName evidence="1">Uncharacterized protein</fullName>
    </submittedName>
</protein>
<evidence type="ECO:0000313" key="2">
    <source>
        <dbReference type="Proteomes" id="UP001215151"/>
    </source>
</evidence>
<organism evidence="1 2">
    <name type="scientific">Trametes cubensis</name>
    <dbReference type="NCBI Taxonomy" id="1111947"/>
    <lineage>
        <taxon>Eukaryota</taxon>
        <taxon>Fungi</taxon>
        <taxon>Dikarya</taxon>
        <taxon>Basidiomycota</taxon>
        <taxon>Agaricomycotina</taxon>
        <taxon>Agaricomycetes</taxon>
        <taxon>Polyporales</taxon>
        <taxon>Polyporaceae</taxon>
        <taxon>Trametes</taxon>
    </lineage>
</organism>
<gene>
    <name evidence="1" type="ORF">ONZ51_g7553</name>
</gene>
<accession>A0AAD7X912</accession>
<proteinExistence type="predicted"/>
<reference evidence="1" key="1">
    <citation type="submission" date="2022-11" db="EMBL/GenBank/DDBJ databases">
        <title>Genome Sequence of Cubamyces cubensis.</title>
        <authorList>
            <person name="Buettner E."/>
        </authorList>
    </citation>
    <scope>NUCLEOTIDE SEQUENCE</scope>
    <source>
        <strain evidence="1">MPL-01</strain>
    </source>
</reference>
<keyword evidence="2" id="KW-1185">Reference proteome</keyword>
<sequence>MYDLPAPPAPQLLDLEPHFFSYQDRQQIPELFGPFPLPVRSTYPFASLFNTYGGIMRLVPPSTLGPLELPRLGVQHSYDCPIALYIDFPTSMPTRSTPWILDPVHTLPGSDRRISSGATTIIPLLGKGTVVDIIDITTTTATLVLQPLRCPDHRIYVRTSIMKVDLPKPSLNIQYPSLSEHTGRAWPHKLRRAISAQL</sequence>
<comment type="caution">
    <text evidence="1">The sequence shown here is derived from an EMBL/GenBank/DDBJ whole genome shotgun (WGS) entry which is preliminary data.</text>
</comment>
<dbReference type="AlphaFoldDB" id="A0AAD7X912"/>
<name>A0AAD7X912_9APHY</name>
<dbReference type="Proteomes" id="UP001215151">
    <property type="component" value="Unassembled WGS sequence"/>
</dbReference>
<evidence type="ECO:0000313" key="1">
    <source>
        <dbReference type="EMBL" id="KAJ8473928.1"/>
    </source>
</evidence>